<name>A0ACC0J7Z2_CHOFU</name>
<evidence type="ECO:0000313" key="2">
    <source>
        <dbReference type="Proteomes" id="UP001064048"/>
    </source>
</evidence>
<dbReference type="EMBL" id="CM046114">
    <property type="protein sequence ID" value="KAI8420222.1"/>
    <property type="molecule type" value="Genomic_DNA"/>
</dbReference>
<sequence length="242" mass="25804">MSKSPFATLIKNLNKGSRDDLPPPDSLLKGSTYEFVKIPFLSWCLAAISLTGAAVLDPALYLSPSPPLTGDPAAMKQWSRSLEAAILAPKQDDAPILPNEEGTAAIVEELGMPKARTFWPRPSANYGVRGMGIHIPLTFSLTGSYGTNTGLSAGVIGSSYASVVDDNFNYGKSGLAGSSYGLYRSGLPGTRVYGASSGASWSGWGNGKWGHYGRVKKASIMFLKVLSNDGPYHHPHFTCWED</sequence>
<accession>A0ACC0J7Z2</accession>
<reference evidence="1 2" key="1">
    <citation type="journal article" date="2022" name="Genome Biol. Evol.">
        <title>The Spruce Budworm Genome: Reconstructing the Evolutionary History of Antifreeze Proteins.</title>
        <authorList>
            <person name="Beliveau C."/>
            <person name="Gagne P."/>
            <person name="Picq S."/>
            <person name="Vernygora O."/>
            <person name="Keeling C.I."/>
            <person name="Pinkney K."/>
            <person name="Doucet D."/>
            <person name="Wen F."/>
            <person name="Johnston J.S."/>
            <person name="Maaroufi H."/>
            <person name="Boyle B."/>
            <person name="Laroche J."/>
            <person name="Dewar K."/>
            <person name="Juretic N."/>
            <person name="Blackburn G."/>
            <person name="Nisole A."/>
            <person name="Brunet B."/>
            <person name="Brandao M."/>
            <person name="Lumley L."/>
            <person name="Duan J."/>
            <person name="Quan G."/>
            <person name="Lucarotti C.J."/>
            <person name="Roe A.D."/>
            <person name="Sperling F.A.H."/>
            <person name="Levesque R.C."/>
            <person name="Cusson M."/>
        </authorList>
    </citation>
    <scope>NUCLEOTIDE SEQUENCE [LARGE SCALE GENOMIC DNA]</scope>
    <source>
        <strain evidence="1">Glfc:IPQL:Cfum</strain>
    </source>
</reference>
<evidence type="ECO:0000313" key="1">
    <source>
        <dbReference type="EMBL" id="KAI8420222.1"/>
    </source>
</evidence>
<comment type="caution">
    <text evidence="1">The sequence shown here is derived from an EMBL/GenBank/DDBJ whole genome shotgun (WGS) entry which is preliminary data.</text>
</comment>
<proteinExistence type="predicted"/>
<dbReference type="Proteomes" id="UP001064048">
    <property type="component" value="Chromosome 14"/>
</dbReference>
<keyword evidence="2" id="KW-1185">Reference proteome</keyword>
<protein>
    <submittedName>
        <fullName evidence="1">Uncharacterized protein</fullName>
    </submittedName>
</protein>
<organism evidence="1 2">
    <name type="scientific">Choristoneura fumiferana</name>
    <name type="common">Spruce budworm moth</name>
    <name type="synonym">Archips fumiferana</name>
    <dbReference type="NCBI Taxonomy" id="7141"/>
    <lineage>
        <taxon>Eukaryota</taxon>
        <taxon>Metazoa</taxon>
        <taxon>Ecdysozoa</taxon>
        <taxon>Arthropoda</taxon>
        <taxon>Hexapoda</taxon>
        <taxon>Insecta</taxon>
        <taxon>Pterygota</taxon>
        <taxon>Neoptera</taxon>
        <taxon>Endopterygota</taxon>
        <taxon>Lepidoptera</taxon>
        <taxon>Glossata</taxon>
        <taxon>Ditrysia</taxon>
        <taxon>Tortricoidea</taxon>
        <taxon>Tortricidae</taxon>
        <taxon>Tortricinae</taxon>
        <taxon>Choristoneura</taxon>
    </lineage>
</organism>
<gene>
    <name evidence="1" type="ORF">MSG28_008767</name>
</gene>